<dbReference type="InterPro" id="IPR000160">
    <property type="entry name" value="GGDEF_dom"/>
</dbReference>
<evidence type="ECO:0000256" key="1">
    <source>
        <dbReference type="ARBA" id="ARBA00001946"/>
    </source>
</evidence>
<gene>
    <name evidence="5" type="ORF">HR45_02530</name>
</gene>
<dbReference type="SMART" id="SM00267">
    <property type="entry name" value="GGDEF"/>
    <property type="match status" value="1"/>
</dbReference>
<dbReference type="PANTHER" id="PTHR45138:SF26">
    <property type="entry name" value="DIGUANYLATE CYCLASE"/>
    <property type="match status" value="1"/>
</dbReference>
<evidence type="ECO:0000256" key="3">
    <source>
        <dbReference type="SAM" id="Phobius"/>
    </source>
</evidence>
<evidence type="ECO:0000256" key="2">
    <source>
        <dbReference type="ARBA" id="ARBA00012528"/>
    </source>
</evidence>
<dbReference type="InterPro" id="IPR043128">
    <property type="entry name" value="Rev_trsase/Diguanyl_cyclase"/>
</dbReference>
<dbReference type="GO" id="GO:0052621">
    <property type="term" value="F:diguanylate cyclase activity"/>
    <property type="evidence" value="ECO:0007669"/>
    <property type="project" value="UniProtKB-EC"/>
</dbReference>
<dbReference type="eggNOG" id="COG3706">
    <property type="taxonomic scope" value="Bacteria"/>
</dbReference>
<feature type="domain" description="GGDEF" evidence="4">
    <location>
        <begin position="353"/>
        <end position="485"/>
    </location>
</feature>
<proteinExistence type="predicted"/>
<feature type="transmembrane region" description="Helical" evidence="3">
    <location>
        <begin position="16"/>
        <end position="35"/>
    </location>
</feature>
<dbReference type="PROSITE" id="PS50887">
    <property type="entry name" value="GGDEF"/>
    <property type="match status" value="1"/>
</dbReference>
<dbReference type="Gene3D" id="3.30.70.270">
    <property type="match status" value="1"/>
</dbReference>
<dbReference type="GO" id="GO:1902201">
    <property type="term" value="P:negative regulation of bacterial-type flagellum-dependent cell motility"/>
    <property type="evidence" value="ECO:0007669"/>
    <property type="project" value="TreeGrafter"/>
</dbReference>
<dbReference type="FunFam" id="3.30.70.270:FF:000001">
    <property type="entry name" value="Diguanylate cyclase domain protein"/>
    <property type="match status" value="1"/>
</dbReference>
<dbReference type="STRING" id="1515746.HR45_02530"/>
<comment type="cofactor">
    <cofactor evidence="1">
        <name>Mg(2+)</name>
        <dbReference type="ChEBI" id="CHEBI:18420"/>
    </cofactor>
</comment>
<accession>A0A094JJC6</accession>
<dbReference type="Pfam" id="PF00990">
    <property type="entry name" value="GGDEF"/>
    <property type="match status" value="1"/>
</dbReference>
<dbReference type="AlphaFoldDB" id="A0A094JJC6"/>
<organism evidence="5 6">
    <name type="scientific">Shewanella mangrovi</name>
    <dbReference type="NCBI Taxonomy" id="1515746"/>
    <lineage>
        <taxon>Bacteria</taxon>
        <taxon>Pseudomonadati</taxon>
        <taxon>Pseudomonadota</taxon>
        <taxon>Gammaproteobacteria</taxon>
        <taxon>Alteromonadales</taxon>
        <taxon>Shewanellaceae</taxon>
        <taxon>Shewanella</taxon>
    </lineage>
</organism>
<dbReference type="PANTHER" id="PTHR45138">
    <property type="entry name" value="REGULATORY COMPONENTS OF SENSORY TRANSDUCTION SYSTEM"/>
    <property type="match status" value="1"/>
</dbReference>
<dbReference type="NCBIfam" id="TIGR00254">
    <property type="entry name" value="GGDEF"/>
    <property type="match status" value="1"/>
</dbReference>
<evidence type="ECO:0000313" key="6">
    <source>
        <dbReference type="Proteomes" id="UP000029264"/>
    </source>
</evidence>
<keyword evidence="3" id="KW-1133">Transmembrane helix</keyword>
<keyword evidence="3" id="KW-0812">Transmembrane</keyword>
<dbReference type="Proteomes" id="UP000029264">
    <property type="component" value="Unassembled WGS sequence"/>
</dbReference>
<keyword evidence="6" id="KW-1185">Reference proteome</keyword>
<evidence type="ECO:0000259" key="4">
    <source>
        <dbReference type="PROSITE" id="PS50887"/>
    </source>
</evidence>
<comment type="caution">
    <text evidence="5">The sequence shown here is derived from an EMBL/GenBank/DDBJ whole genome shotgun (WGS) entry which is preliminary data.</text>
</comment>
<dbReference type="EC" id="2.7.7.65" evidence="2"/>
<dbReference type="GO" id="GO:0005886">
    <property type="term" value="C:plasma membrane"/>
    <property type="evidence" value="ECO:0007669"/>
    <property type="project" value="TreeGrafter"/>
</dbReference>
<evidence type="ECO:0000313" key="5">
    <source>
        <dbReference type="EMBL" id="KFZ39282.1"/>
    </source>
</evidence>
<protein>
    <recommendedName>
        <fullName evidence="2">diguanylate cyclase</fullName>
        <ecNumber evidence="2">2.7.7.65</ecNumber>
    </recommendedName>
</protein>
<dbReference type="InterPro" id="IPR029787">
    <property type="entry name" value="Nucleotide_cyclase"/>
</dbReference>
<dbReference type="SUPFAM" id="SSF55073">
    <property type="entry name" value="Nucleotide cyclase"/>
    <property type="match status" value="1"/>
</dbReference>
<name>A0A094JJC6_9GAMM</name>
<dbReference type="OrthoDB" id="5496380at2"/>
<dbReference type="GO" id="GO:0043709">
    <property type="term" value="P:cell adhesion involved in single-species biofilm formation"/>
    <property type="evidence" value="ECO:0007669"/>
    <property type="project" value="TreeGrafter"/>
</dbReference>
<sequence length="487" mass="55541">MPASEKWLAQKRLKVLLLYCAVLFTVFFVMSWSSYHVASKVVSQRIEQNSLPLTSDNVYSQIQRDLVNPMFIASLMAHDTFVRDWALQASPPAAPIQRYLTEINSKFGTFLSFFILEKDGRYFLPDRVLQLDNMPGNGDWYRRLQALPLEQHYTVDIGHDPDNPERTDIYIDHLVYDYAGQRIGVTGVGLSVNKVRKLITEYQQKYQRTIYFVDQQGKVMLQSKNGQLQSLKQRQGIAAIYNRLFTGEETSFHFEDELGTVYLNVRLVEEFNWYLIVEERDGVSNSPMFSQFLINVGTALAVTLVVLAVGFVTQGRFHRRLAHAATVDPLTGANNRRSGELIFSAMSKDSDSWPMALMILDIDHFKQINDTYGHDTGDLVLKKLVEHCRTHVRQSDIICRWGGEEFVMLFSHCDAQKAQDLAERIRLGVEALTIITGGKRLSVTISAGMVMMEPSGSLSDWLLHADEALYQAKSQGRNQIVWWPATH</sequence>
<keyword evidence="3" id="KW-0472">Membrane</keyword>
<dbReference type="Gene3D" id="3.30.450.20">
    <property type="entry name" value="PAS domain"/>
    <property type="match status" value="1"/>
</dbReference>
<feature type="transmembrane region" description="Helical" evidence="3">
    <location>
        <begin position="292"/>
        <end position="312"/>
    </location>
</feature>
<dbReference type="InterPro" id="IPR050469">
    <property type="entry name" value="Diguanylate_Cyclase"/>
</dbReference>
<dbReference type="EMBL" id="JPEO01000001">
    <property type="protein sequence ID" value="KFZ39282.1"/>
    <property type="molecule type" value="Genomic_DNA"/>
</dbReference>
<dbReference type="CDD" id="cd01949">
    <property type="entry name" value="GGDEF"/>
    <property type="match status" value="1"/>
</dbReference>
<reference evidence="5 6" key="1">
    <citation type="submission" date="2014-06" db="EMBL/GenBank/DDBJ databases">
        <title>Shewanella sp. YQH10.</title>
        <authorList>
            <person name="Liu Y."/>
            <person name="Zeng R."/>
        </authorList>
    </citation>
    <scope>NUCLEOTIDE SEQUENCE [LARGE SCALE GENOMIC DNA]</scope>
    <source>
        <strain evidence="5 6">YQH10</strain>
    </source>
</reference>
<dbReference type="RefSeq" id="WP_037439318.1">
    <property type="nucleotide sequence ID" value="NZ_JPEO01000001.1"/>
</dbReference>